<dbReference type="NCBIfam" id="NF005567">
    <property type="entry name" value="PRK07238.1"/>
    <property type="match status" value="1"/>
</dbReference>
<evidence type="ECO:0000259" key="2">
    <source>
        <dbReference type="PROSITE" id="PS50879"/>
    </source>
</evidence>
<dbReference type="InterPro" id="IPR014636">
    <property type="entry name" value="RNaseH/PGlycerate_mutase"/>
</dbReference>
<keyword evidence="4" id="KW-1185">Reference proteome</keyword>
<dbReference type="CDD" id="cd09279">
    <property type="entry name" value="RNase_HI_like"/>
    <property type="match status" value="1"/>
</dbReference>
<dbReference type="PIRSF" id="PIRSF036922">
    <property type="entry name" value="RNaseH_PGAM"/>
    <property type="match status" value="1"/>
</dbReference>
<dbReference type="InterPro" id="IPR002156">
    <property type="entry name" value="RNaseH_domain"/>
</dbReference>
<dbReference type="RefSeq" id="WP_393172023.1">
    <property type="nucleotide sequence ID" value="NZ_JBICRM010000024.1"/>
</dbReference>
<dbReference type="SMART" id="SM00855">
    <property type="entry name" value="PGAM"/>
    <property type="match status" value="1"/>
</dbReference>
<protein>
    <submittedName>
        <fullName evidence="3">Bifunctional RNase H/acid phosphatase</fullName>
    </submittedName>
</protein>
<evidence type="ECO:0000256" key="1">
    <source>
        <dbReference type="SAM" id="MobiDB-lite"/>
    </source>
</evidence>
<dbReference type="Pfam" id="PF00300">
    <property type="entry name" value="His_Phos_1"/>
    <property type="match status" value="1"/>
</dbReference>
<dbReference type="InterPro" id="IPR013078">
    <property type="entry name" value="His_Pase_superF_clade-1"/>
</dbReference>
<dbReference type="PANTHER" id="PTHR48100">
    <property type="entry name" value="BROAD-SPECIFICITY PHOSPHATASE YOR283W-RELATED"/>
    <property type="match status" value="1"/>
</dbReference>
<feature type="domain" description="RNase H type-1" evidence="2">
    <location>
        <begin position="1"/>
        <end position="142"/>
    </location>
</feature>
<dbReference type="Proteomes" id="UP001603978">
    <property type="component" value="Unassembled WGS sequence"/>
</dbReference>
<dbReference type="EMBL" id="JBICRM010000024">
    <property type="protein sequence ID" value="MFG1707937.1"/>
    <property type="molecule type" value="Genomic_DNA"/>
</dbReference>
<dbReference type="SUPFAM" id="SSF53254">
    <property type="entry name" value="Phosphoglycerate mutase-like"/>
    <property type="match status" value="1"/>
</dbReference>
<dbReference type="CDD" id="cd07067">
    <property type="entry name" value="HP_PGM_like"/>
    <property type="match status" value="1"/>
</dbReference>
<dbReference type="InterPro" id="IPR036397">
    <property type="entry name" value="RNaseH_sf"/>
</dbReference>
<comment type="caution">
    <text evidence="3">The sequence shown here is derived from an EMBL/GenBank/DDBJ whole genome shotgun (WGS) entry which is preliminary data.</text>
</comment>
<dbReference type="Pfam" id="PF13456">
    <property type="entry name" value="RVT_3"/>
    <property type="match status" value="1"/>
</dbReference>
<evidence type="ECO:0000313" key="3">
    <source>
        <dbReference type="EMBL" id="MFG1707937.1"/>
    </source>
</evidence>
<name>A0ABW7AKR9_9ACTN</name>
<reference evidence="3 4" key="1">
    <citation type="submission" date="2024-10" db="EMBL/GenBank/DDBJ databases">
        <authorList>
            <person name="Topkara A.R."/>
            <person name="Saygin H."/>
        </authorList>
    </citation>
    <scope>NUCLEOTIDE SEQUENCE [LARGE SCALE GENOMIC DNA]</scope>
    <source>
        <strain evidence="3 4">M3C6</strain>
    </source>
</reference>
<dbReference type="SUPFAM" id="SSF53098">
    <property type="entry name" value="Ribonuclease H-like"/>
    <property type="match status" value="1"/>
</dbReference>
<dbReference type="Gene3D" id="3.40.50.1240">
    <property type="entry name" value="Phosphoglycerate mutase-like"/>
    <property type="match status" value="1"/>
</dbReference>
<organism evidence="3 4">
    <name type="scientific">Nonomuraea marmarensis</name>
    <dbReference type="NCBI Taxonomy" id="3351344"/>
    <lineage>
        <taxon>Bacteria</taxon>
        <taxon>Bacillati</taxon>
        <taxon>Actinomycetota</taxon>
        <taxon>Actinomycetes</taxon>
        <taxon>Streptosporangiales</taxon>
        <taxon>Streptosporangiaceae</taxon>
        <taxon>Nonomuraea</taxon>
    </lineage>
</organism>
<dbReference type="InterPro" id="IPR029033">
    <property type="entry name" value="His_PPase_superfam"/>
</dbReference>
<feature type="region of interest" description="Disordered" evidence="1">
    <location>
        <begin position="144"/>
        <end position="174"/>
    </location>
</feature>
<dbReference type="Gene3D" id="3.30.420.10">
    <property type="entry name" value="Ribonuclease H-like superfamily/Ribonuclease H"/>
    <property type="match status" value="1"/>
</dbReference>
<dbReference type="InterPro" id="IPR050275">
    <property type="entry name" value="PGM_Phosphatase"/>
</dbReference>
<sequence length="415" mass="44050">MTSYVIEADGGSRGNPGPAGYGAVVMDASDGQVLAEAAEAIGVTTNNVAEYRGLIAGLTAVLGLAGDGASVAVRMDSKLVIEQMAGRWKIKNEGLRPLALEAGALARRLRVTEWTWIPRERNKHADRLANEAMDAAAKGLAWKAGGTTYPAPPGAAGGPGGPSRGARTASRSAQQTDLLDAGDISELSAPTASLVTAQQRAKGTGWAPPTRVATSLLLLRHGETELSLERRFSGRGDPELTPNGLAQASAAAERLSREPYRLDVIVTSPLKRARQTAAAVAQRTGLAVEVDEDLRELDFGAWEGHTFTEVQRRWPAELAAWLADPETAPPGGESFATTARRVQAAGEGLVERHEGKTVLAVSHVTPIKMLLRFALMAPLESLYRMHLDLACLSLIEYYADGPAVVKSFNDISHLR</sequence>
<proteinExistence type="predicted"/>
<dbReference type="InterPro" id="IPR012337">
    <property type="entry name" value="RNaseH-like_sf"/>
</dbReference>
<dbReference type="PANTHER" id="PTHR48100:SF62">
    <property type="entry name" value="GLUCOSYL-3-PHOSPHOGLYCERATE PHOSPHATASE"/>
    <property type="match status" value="1"/>
</dbReference>
<dbReference type="PROSITE" id="PS50879">
    <property type="entry name" value="RNASE_H_1"/>
    <property type="match status" value="1"/>
</dbReference>
<evidence type="ECO:0000313" key="4">
    <source>
        <dbReference type="Proteomes" id="UP001603978"/>
    </source>
</evidence>
<accession>A0ABW7AKR9</accession>
<gene>
    <name evidence="3" type="ORF">ACFLIM_32485</name>
</gene>